<keyword evidence="3" id="KW-0847">Vitamin C</keyword>
<dbReference type="Pfam" id="PF08336">
    <property type="entry name" value="P4Ha_N"/>
    <property type="match status" value="1"/>
</dbReference>
<evidence type="ECO:0000256" key="7">
    <source>
        <dbReference type="PROSITE-ProRule" id="PRU00339"/>
    </source>
</evidence>
<dbReference type="InterPro" id="IPR013547">
    <property type="entry name" value="P4H_N"/>
</dbReference>
<gene>
    <name evidence="9" type="ORF">Bpfe_010592</name>
</gene>
<evidence type="ECO:0000256" key="3">
    <source>
        <dbReference type="ARBA" id="ARBA00022896"/>
    </source>
</evidence>
<evidence type="ECO:0000256" key="6">
    <source>
        <dbReference type="ARBA" id="ARBA00023004"/>
    </source>
</evidence>
<dbReference type="GO" id="GO:0004656">
    <property type="term" value="F:procollagen-proline 4-dioxygenase activity"/>
    <property type="evidence" value="ECO:0007669"/>
    <property type="project" value="InterPro"/>
</dbReference>
<dbReference type="PROSITE" id="PS50005">
    <property type="entry name" value="TPR"/>
    <property type="match status" value="1"/>
</dbReference>
<sequence>MALKLSYLPACVLRTTVTCFILALALTSSWGAPHQLRPGQFLVTSSHWIDLWSKVDLAGNLQRFIDHEEIRLRVIRKFENNSKYEEEIPLVEKRLTEFQLIHQDLVKNASDTAFIASLRNYHPITIFASVRNFVATWENRLKNQTTYGRRLKEFLQYKVKIPLPTRLDLDKIGTAITVIQAAYNLSMNDLLLGKVLGQQGEQLTRADCYDIGKTVMKAGLLDTATEWLETAINVIDLNNVNTSSLTFDLGYTLSSLAKIAFKRNDPEKSVRLLEKAVDIEPDNRELYSEYMSYRFARNVKPIPELNRDKVEPWRKTFFDTCQNTVNATWLEEQRKTLKANVRCRLKPSASAPILFYKEEIMSSVPYISVIHDFLSEDEIKLLKNKTLDQLEEKLLPGEDPNTLWQYKGSYFRDDYDEVIERVSKRAADVSHMDALQRSTSYSLGEPLQIVDFGISGLALPHAETRRQYEVKYMGILYGARVATLQAFLSDTILGGATMFVQQNVTIVPRKGTAVLWYNFKPNGDSEPNLQPSICPLLVGDNIVLKKAFWRLGLDSRSRCGRKKSSSNLSILP</sequence>
<feature type="domain" description="Prolyl 4-hydroxylase alpha subunit" evidence="8">
    <location>
        <begin position="365"/>
        <end position="549"/>
    </location>
</feature>
<dbReference type="PANTHER" id="PTHR10869">
    <property type="entry name" value="PROLYL 4-HYDROXYLASE ALPHA SUBUNIT"/>
    <property type="match status" value="1"/>
</dbReference>
<dbReference type="InterPro" id="IPR006620">
    <property type="entry name" value="Pro_4_hyd_alph"/>
</dbReference>
<proteinExistence type="predicted"/>
<dbReference type="Gene3D" id="1.25.40.10">
    <property type="entry name" value="Tetratricopeptide repeat domain"/>
    <property type="match status" value="1"/>
</dbReference>
<evidence type="ECO:0000313" key="9">
    <source>
        <dbReference type="EMBL" id="KAK0060064.1"/>
    </source>
</evidence>
<dbReference type="GO" id="GO:0031418">
    <property type="term" value="F:L-ascorbic acid binding"/>
    <property type="evidence" value="ECO:0007669"/>
    <property type="project" value="UniProtKB-KW"/>
</dbReference>
<name>A0AAD8FEB0_BIOPF</name>
<dbReference type="GO" id="GO:0005506">
    <property type="term" value="F:iron ion binding"/>
    <property type="evidence" value="ECO:0007669"/>
    <property type="project" value="InterPro"/>
</dbReference>
<dbReference type="SMART" id="SM00702">
    <property type="entry name" value="P4Hc"/>
    <property type="match status" value="1"/>
</dbReference>
<evidence type="ECO:0000256" key="5">
    <source>
        <dbReference type="ARBA" id="ARBA00023002"/>
    </source>
</evidence>
<keyword evidence="10" id="KW-1185">Reference proteome</keyword>
<reference evidence="9" key="1">
    <citation type="journal article" date="2023" name="PLoS Negl. Trop. Dis.">
        <title>A genome sequence for Biomphalaria pfeifferi, the major vector snail for the human-infecting parasite Schistosoma mansoni.</title>
        <authorList>
            <person name="Bu L."/>
            <person name="Lu L."/>
            <person name="Laidemitt M.R."/>
            <person name="Zhang S.M."/>
            <person name="Mutuku M."/>
            <person name="Mkoji G."/>
            <person name="Steinauer M."/>
            <person name="Loker E.S."/>
        </authorList>
    </citation>
    <scope>NUCLEOTIDE SEQUENCE</scope>
    <source>
        <strain evidence="9">KasaAsao</strain>
    </source>
</reference>
<keyword evidence="6" id="KW-0408">Iron</keyword>
<dbReference type="AlphaFoldDB" id="A0AAD8FEB0"/>
<accession>A0AAD8FEB0</accession>
<dbReference type="Gene3D" id="2.60.120.620">
    <property type="entry name" value="q2cbj1_9rhob like domain"/>
    <property type="match status" value="1"/>
</dbReference>
<dbReference type="GO" id="GO:0005783">
    <property type="term" value="C:endoplasmic reticulum"/>
    <property type="evidence" value="ECO:0007669"/>
    <property type="project" value="InterPro"/>
</dbReference>
<keyword evidence="4" id="KW-0223">Dioxygenase</keyword>
<dbReference type="InterPro" id="IPR045054">
    <property type="entry name" value="P4HA-like"/>
</dbReference>
<protein>
    <submittedName>
        <fullName evidence="9">Prolyl 4-hydroxylase subunit alpha-1</fullName>
    </submittedName>
</protein>
<dbReference type="EMBL" id="JASAOG010000038">
    <property type="protein sequence ID" value="KAK0060064.1"/>
    <property type="molecule type" value="Genomic_DNA"/>
</dbReference>
<feature type="repeat" description="TPR" evidence="7">
    <location>
        <begin position="250"/>
        <end position="283"/>
    </location>
</feature>
<keyword evidence="7" id="KW-0802">TPR repeat</keyword>
<keyword evidence="2" id="KW-0479">Metal-binding</keyword>
<organism evidence="9 10">
    <name type="scientific">Biomphalaria pfeifferi</name>
    <name type="common">Bloodfluke planorb</name>
    <name type="synonym">Freshwater snail</name>
    <dbReference type="NCBI Taxonomy" id="112525"/>
    <lineage>
        <taxon>Eukaryota</taxon>
        <taxon>Metazoa</taxon>
        <taxon>Spiralia</taxon>
        <taxon>Lophotrochozoa</taxon>
        <taxon>Mollusca</taxon>
        <taxon>Gastropoda</taxon>
        <taxon>Heterobranchia</taxon>
        <taxon>Euthyneura</taxon>
        <taxon>Panpulmonata</taxon>
        <taxon>Hygrophila</taxon>
        <taxon>Lymnaeoidea</taxon>
        <taxon>Planorbidae</taxon>
        <taxon>Biomphalaria</taxon>
    </lineage>
</organism>
<evidence type="ECO:0000256" key="4">
    <source>
        <dbReference type="ARBA" id="ARBA00022964"/>
    </source>
</evidence>
<evidence type="ECO:0000256" key="2">
    <source>
        <dbReference type="ARBA" id="ARBA00022723"/>
    </source>
</evidence>
<evidence type="ECO:0000313" key="10">
    <source>
        <dbReference type="Proteomes" id="UP001233172"/>
    </source>
</evidence>
<dbReference type="PANTHER" id="PTHR10869:SF244">
    <property type="entry name" value="PROLYL 4-HYDROXYLASE SUBUNIT ALPHA-2"/>
    <property type="match status" value="1"/>
</dbReference>
<dbReference type="InterPro" id="IPR019734">
    <property type="entry name" value="TPR_rpt"/>
</dbReference>
<keyword evidence="5" id="KW-0560">Oxidoreductase</keyword>
<dbReference type="InterPro" id="IPR011990">
    <property type="entry name" value="TPR-like_helical_dom_sf"/>
</dbReference>
<comment type="caution">
    <text evidence="9">The sequence shown here is derived from an EMBL/GenBank/DDBJ whole genome shotgun (WGS) entry which is preliminary data.</text>
</comment>
<evidence type="ECO:0000259" key="8">
    <source>
        <dbReference type="SMART" id="SM00702"/>
    </source>
</evidence>
<dbReference type="Proteomes" id="UP001233172">
    <property type="component" value="Unassembled WGS sequence"/>
</dbReference>
<evidence type="ECO:0000256" key="1">
    <source>
        <dbReference type="ARBA" id="ARBA00001961"/>
    </source>
</evidence>
<dbReference type="SUPFAM" id="SSF48452">
    <property type="entry name" value="TPR-like"/>
    <property type="match status" value="1"/>
</dbReference>
<comment type="cofactor">
    <cofactor evidence="1">
        <name>L-ascorbate</name>
        <dbReference type="ChEBI" id="CHEBI:38290"/>
    </cofactor>
</comment>
<reference evidence="9" key="2">
    <citation type="submission" date="2023-04" db="EMBL/GenBank/DDBJ databases">
        <authorList>
            <person name="Bu L."/>
            <person name="Lu L."/>
            <person name="Laidemitt M.R."/>
            <person name="Zhang S.M."/>
            <person name="Mutuku M."/>
            <person name="Mkoji G."/>
            <person name="Steinauer M."/>
            <person name="Loker E.S."/>
        </authorList>
    </citation>
    <scope>NUCLEOTIDE SEQUENCE</scope>
    <source>
        <strain evidence="9">KasaAsao</strain>
        <tissue evidence="9">Whole Snail</tissue>
    </source>
</reference>